<dbReference type="VEuPathDB" id="FungiDB:DIURU_002125"/>
<dbReference type="AlphaFoldDB" id="A0A642UVX8"/>
<dbReference type="GeneID" id="54780776"/>
<keyword evidence="5" id="KW-0227">DNA damage</keyword>
<keyword evidence="6" id="KW-0378">Hydrolase</keyword>
<keyword evidence="4" id="KW-0255">Endonuclease</keyword>
<dbReference type="EMBL" id="SWFT01000065">
    <property type="protein sequence ID" value="KAA8903903.1"/>
    <property type="molecule type" value="Genomic_DNA"/>
</dbReference>
<proteinExistence type="inferred from homology"/>
<feature type="domain" description="ERCC4" evidence="11">
    <location>
        <begin position="700"/>
        <end position="780"/>
    </location>
</feature>
<dbReference type="GO" id="GO:0000736">
    <property type="term" value="P:double-strand break repair via single-strand annealing, removal of nonhomologous ends"/>
    <property type="evidence" value="ECO:0007669"/>
    <property type="project" value="TreeGrafter"/>
</dbReference>
<organism evidence="12 13">
    <name type="scientific">Diutina rugosa</name>
    <name type="common">Yeast</name>
    <name type="synonym">Candida rugosa</name>
    <dbReference type="NCBI Taxonomy" id="5481"/>
    <lineage>
        <taxon>Eukaryota</taxon>
        <taxon>Fungi</taxon>
        <taxon>Dikarya</taxon>
        <taxon>Ascomycota</taxon>
        <taxon>Saccharomycotina</taxon>
        <taxon>Pichiomycetes</taxon>
        <taxon>Debaryomycetaceae</taxon>
        <taxon>Diutina</taxon>
    </lineage>
</organism>
<dbReference type="OrthoDB" id="361020at2759"/>
<dbReference type="SUPFAM" id="SSF47781">
    <property type="entry name" value="RuvA domain 2-like"/>
    <property type="match status" value="1"/>
</dbReference>
<evidence type="ECO:0000256" key="9">
    <source>
        <dbReference type="ARBA" id="ARBA00023242"/>
    </source>
</evidence>
<evidence type="ECO:0000256" key="7">
    <source>
        <dbReference type="ARBA" id="ARBA00023125"/>
    </source>
</evidence>
<accession>A0A642UVX8</accession>
<comment type="subcellular location">
    <subcellularLocation>
        <location evidence="1">Nucleus</location>
    </subcellularLocation>
</comment>
<dbReference type="GO" id="GO:0003697">
    <property type="term" value="F:single-stranded DNA binding"/>
    <property type="evidence" value="ECO:0007669"/>
    <property type="project" value="TreeGrafter"/>
</dbReference>
<evidence type="ECO:0000256" key="3">
    <source>
        <dbReference type="ARBA" id="ARBA00022722"/>
    </source>
</evidence>
<gene>
    <name evidence="12" type="ORF">DIURU_002125</name>
</gene>
<dbReference type="GO" id="GO:0000712">
    <property type="term" value="P:resolution of meiotic recombination intermediates"/>
    <property type="evidence" value="ECO:0007669"/>
    <property type="project" value="TreeGrafter"/>
</dbReference>
<evidence type="ECO:0000256" key="2">
    <source>
        <dbReference type="ARBA" id="ARBA00010015"/>
    </source>
</evidence>
<feature type="signal peptide" evidence="10">
    <location>
        <begin position="1"/>
        <end position="20"/>
    </location>
</feature>
<dbReference type="InterPro" id="IPR006166">
    <property type="entry name" value="ERCC4_domain"/>
</dbReference>
<comment type="caution">
    <text evidence="12">The sequence shown here is derived from an EMBL/GenBank/DDBJ whole genome shotgun (WGS) entry which is preliminary data.</text>
</comment>
<dbReference type="Gene3D" id="3.40.50.10130">
    <property type="match status" value="1"/>
</dbReference>
<dbReference type="RefSeq" id="XP_034013048.1">
    <property type="nucleotide sequence ID" value="XM_034154743.1"/>
</dbReference>
<evidence type="ECO:0000313" key="12">
    <source>
        <dbReference type="EMBL" id="KAA8903903.1"/>
    </source>
</evidence>
<dbReference type="SUPFAM" id="SSF52980">
    <property type="entry name" value="Restriction endonuclease-like"/>
    <property type="match status" value="1"/>
</dbReference>
<feature type="chain" id="PRO_5024936506" description="ERCC4 domain-containing protein" evidence="10">
    <location>
        <begin position="21"/>
        <end position="941"/>
    </location>
</feature>
<dbReference type="InterPro" id="IPR047520">
    <property type="entry name" value="XPF_nuclease"/>
</dbReference>
<dbReference type="SMART" id="SM00891">
    <property type="entry name" value="ERCC4"/>
    <property type="match status" value="1"/>
</dbReference>
<keyword evidence="3" id="KW-0540">Nuclease</keyword>
<dbReference type="InterPro" id="IPR011335">
    <property type="entry name" value="Restrct_endonuc-II-like"/>
</dbReference>
<dbReference type="GO" id="GO:0000724">
    <property type="term" value="P:double-strand break repair via homologous recombination"/>
    <property type="evidence" value="ECO:0007669"/>
    <property type="project" value="TreeGrafter"/>
</dbReference>
<keyword evidence="10" id="KW-0732">Signal</keyword>
<keyword evidence="13" id="KW-1185">Reference proteome</keyword>
<dbReference type="GO" id="GO:0000014">
    <property type="term" value="F:single-stranded DNA endodeoxyribonuclease activity"/>
    <property type="evidence" value="ECO:0007669"/>
    <property type="project" value="TreeGrafter"/>
</dbReference>
<dbReference type="Proteomes" id="UP000449547">
    <property type="component" value="Unassembled WGS sequence"/>
</dbReference>
<dbReference type="GO" id="GO:0000110">
    <property type="term" value="C:nucleotide-excision repair factor 1 complex"/>
    <property type="evidence" value="ECO:0007669"/>
    <property type="project" value="TreeGrafter"/>
</dbReference>
<dbReference type="FunFam" id="3.40.50.10130:FF:000002">
    <property type="entry name" value="DNA repair endonuclease XPF"/>
    <property type="match status" value="1"/>
</dbReference>
<evidence type="ECO:0000256" key="5">
    <source>
        <dbReference type="ARBA" id="ARBA00022763"/>
    </source>
</evidence>
<evidence type="ECO:0000256" key="8">
    <source>
        <dbReference type="ARBA" id="ARBA00023204"/>
    </source>
</evidence>
<evidence type="ECO:0000313" key="13">
    <source>
        <dbReference type="Proteomes" id="UP000449547"/>
    </source>
</evidence>
<dbReference type="GO" id="GO:1901255">
    <property type="term" value="P:nucleotide-excision repair involved in interstrand cross-link repair"/>
    <property type="evidence" value="ECO:0007669"/>
    <property type="project" value="TreeGrafter"/>
</dbReference>
<dbReference type="PANTHER" id="PTHR10150:SF0">
    <property type="entry name" value="DNA REPAIR ENDONUCLEASE XPF"/>
    <property type="match status" value="1"/>
</dbReference>
<evidence type="ECO:0000259" key="11">
    <source>
        <dbReference type="SMART" id="SM00891"/>
    </source>
</evidence>
<dbReference type="InterPro" id="IPR010994">
    <property type="entry name" value="RuvA_2-like"/>
</dbReference>
<evidence type="ECO:0000256" key="4">
    <source>
        <dbReference type="ARBA" id="ARBA00022759"/>
    </source>
</evidence>
<dbReference type="GO" id="GO:0003684">
    <property type="term" value="F:damaged DNA binding"/>
    <property type="evidence" value="ECO:0007669"/>
    <property type="project" value="TreeGrafter"/>
</dbReference>
<keyword evidence="9" id="KW-0539">Nucleus</keyword>
<dbReference type="PANTHER" id="PTHR10150">
    <property type="entry name" value="DNA REPAIR ENDONUCLEASE XPF"/>
    <property type="match status" value="1"/>
</dbReference>
<evidence type="ECO:0000256" key="6">
    <source>
        <dbReference type="ARBA" id="ARBA00022801"/>
    </source>
</evidence>
<name>A0A642UVX8_DIURU</name>
<dbReference type="Gene3D" id="1.10.150.20">
    <property type="entry name" value="5' to 3' exonuclease, C-terminal subdomain"/>
    <property type="match status" value="1"/>
</dbReference>
<keyword evidence="7" id="KW-0238">DNA-binding</keyword>
<comment type="similarity">
    <text evidence="2">Belongs to the XPF family.</text>
</comment>
<sequence>MGRGLGWDILVANIIHAVCGAVELSVGTRKQPLIFVLNCSPDEQITLSEELMELNWLDGHSNYSGLTSISGETHNTVDKRLQTYRQGGVITIDSRFLVTDILSGALDVSNVTGIFVLHADKVSETSRTSFALNLFRDKNEWGFIKAFSDEPEQFTGFTPLASRLKNLRIRKAFLWPRFHIEISSSLTKYGKALTNRQKSEIERRRVVTEINVRLTAKQQRIQSALLACIKACLMELKRHVPELATEYWDMENIHDKDFIRRIRAVLDNHWHRISFTAKQLVQDISTLLDLLIKLVVLDSVSFYQIVQNIIDTNVKRSATNSVSSMAPWLDLDDANTVISAAKERALGKVTVPNTRSEDNEFKTVTQERYILEEQPKWDQLAILIDDIIHETLASTSSRSSGPIVIACSSNKVASQLEDLLKFAEVTTDPRTGRKRFSFRHYMERKLRDYQEWKRVNQMVRSLAYSMIDADNPDSNQVSTTKTFSKSNEVVSKRRRTRGDSATARVQRLYADTDVDKFKGGEDLEPELLAEVMCHIEEVEKTIGNESDNFSGDETVYNERALFLNELVPTLINQETQVIIQPFDERLTDSTLDQLGPSYIIMFEPNLAFIRRTEMYQALNRENPAKVFLLYYGGSVEEERHLLAIKKEKEAFTRLIREKGNLAKSFEAPEDNWKFNVHKADIVNTRIAGGSTFRTSTEEFKVIVDAREFRSDLPNLLYRIGITVVPMTLLVGDYVLSPKICIERKSVPDLIGSFKSGRLAQQCEQMFRSYELPCLLIEFDEGKSFSLEPFSELSTARGRQSDNALYDQSISVNIKSRIQAKILSLLIAYPKLKIIWSSSPFETAQIFWKLKLNQQEPSPEEALKKGAVFKVNTGDDGPPQFNDGPIDLLLNIPGINSVNIHVIIAEVKNIQDLVKLSKERITELLGQVNGGKAYRFIHEFMK</sequence>
<protein>
    <recommendedName>
        <fullName evidence="11">ERCC4 domain-containing protein</fullName>
    </recommendedName>
</protein>
<dbReference type="CDD" id="cd20078">
    <property type="entry name" value="XPF_nuclease_XPF_euk"/>
    <property type="match status" value="1"/>
</dbReference>
<dbReference type="OMA" id="THILDIM"/>
<reference evidence="12 13" key="1">
    <citation type="submission" date="2019-07" db="EMBL/GenBank/DDBJ databases">
        <title>Genome assembly of two rare yeast pathogens: Diutina rugosa and Trichomonascus ciferrii.</title>
        <authorList>
            <person name="Mixao V."/>
            <person name="Saus E."/>
            <person name="Hansen A."/>
            <person name="Lass-Flor C."/>
            <person name="Gabaldon T."/>
        </authorList>
    </citation>
    <scope>NUCLEOTIDE SEQUENCE [LARGE SCALE GENOMIC DNA]</scope>
    <source>
        <strain evidence="12 13">CBS 613</strain>
    </source>
</reference>
<keyword evidence="8" id="KW-0234">DNA repair</keyword>
<evidence type="ECO:0000256" key="10">
    <source>
        <dbReference type="SAM" id="SignalP"/>
    </source>
</evidence>
<dbReference type="Pfam" id="PF02732">
    <property type="entry name" value="ERCC4"/>
    <property type="match status" value="1"/>
</dbReference>
<evidence type="ECO:0000256" key="1">
    <source>
        <dbReference type="ARBA" id="ARBA00004123"/>
    </source>
</evidence>